<dbReference type="Proteomes" id="UP000276282">
    <property type="component" value="Unassembled WGS sequence"/>
</dbReference>
<feature type="transmembrane region" description="Helical" evidence="1">
    <location>
        <begin position="306"/>
        <end position="325"/>
    </location>
</feature>
<feature type="transmembrane region" description="Helical" evidence="1">
    <location>
        <begin position="124"/>
        <end position="141"/>
    </location>
</feature>
<name>A0A495PZ59_9FLAO</name>
<dbReference type="RefSeq" id="WP_121344184.1">
    <property type="nucleotide sequence ID" value="NZ_RBLG01000001.1"/>
</dbReference>
<dbReference type="AlphaFoldDB" id="A0A495PZ59"/>
<protein>
    <submittedName>
        <fullName evidence="2">Putative acyltransferase</fullName>
    </submittedName>
</protein>
<keyword evidence="3" id="KW-1185">Reference proteome</keyword>
<accession>A0A495PZ59</accession>
<evidence type="ECO:0000313" key="2">
    <source>
        <dbReference type="EMBL" id="RKS55360.1"/>
    </source>
</evidence>
<keyword evidence="1" id="KW-0472">Membrane</keyword>
<keyword evidence="1" id="KW-0812">Transmembrane</keyword>
<dbReference type="GO" id="GO:0016746">
    <property type="term" value="F:acyltransferase activity"/>
    <property type="evidence" value="ECO:0007669"/>
    <property type="project" value="UniProtKB-KW"/>
</dbReference>
<feature type="transmembrane region" description="Helical" evidence="1">
    <location>
        <begin position="204"/>
        <end position="224"/>
    </location>
</feature>
<feature type="transmembrane region" description="Helical" evidence="1">
    <location>
        <begin position="267"/>
        <end position="286"/>
    </location>
</feature>
<feature type="transmembrane region" description="Helical" evidence="1">
    <location>
        <begin position="236"/>
        <end position="255"/>
    </location>
</feature>
<keyword evidence="1" id="KW-1133">Transmembrane helix</keyword>
<keyword evidence="2" id="KW-0012">Acyltransferase</keyword>
<reference evidence="2 3" key="1">
    <citation type="submission" date="2018-10" db="EMBL/GenBank/DDBJ databases">
        <title>Genomic Encyclopedia of Archaeal and Bacterial Type Strains, Phase II (KMG-II): from individual species to whole genera.</title>
        <authorList>
            <person name="Goeker M."/>
        </authorList>
    </citation>
    <scope>NUCLEOTIDE SEQUENCE [LARGE SCALE GENOMIC DNA]</scope>
    <source>
        <strain evidence="2 3">DSM 19839</strain>
    </source>
</reference>
<dbReference type="PANTHER" id="PTHR31061:SF24">
    <property type="entry name" value="LD22376P"/>
    <property type="match status" value="1"/>
</dbReference>
<evidence type="ECO:0000313" key="3">
    <source>
        <dbReference type="Proteomes" id="UP000276282"/>
    </source>
</evidence>
<feature type="transmembrane region" description="Helical" evidence="1">
    <location>
        <begin position="51"/>
        <end position="71"/>
    </location>
</feature>
<sequence length="375" mass="43213">MIKRSQRYLALDVLRGLTIALMVLVNNPGSWSNIYAPFKHAAWQGFTPTDLVFPTFLFVIGNAMSFSLRKYDEKSEEDFLKKIFTRSLLIFFIGLFMSAFPFVYRNEVGEFIFKDLSQMRIMGVLQRIAICYLIAGLMLHYIKTKATLIISINILLLYWWFMYRFGTPPDPFSLAGNAALKFDLLIFHPDNLWKGFGITFDPEGLLSTLPAIVNVVAGYIAGIFIQRSGNTIPTVWKLALSGFLLLIVAKFWDLYFPIIKGIWTSSYVLYSIGWDLLLIAALILLIEIWKFKKWTYFFVVFGRNPLFIFVLSGLIAMLMSIIWIDGGSIKPWIYNNAFLSWLSKYNASIAFAVCFMLLMWIIGYVLDKKKIYIKV</sequence>
<gene>
    <name evidence="2" type="ORF">BC962_0321</name>
</gene>
<feature type="transmembrane region" description="Helical" evidence="1">
    <location>
        <begin position="12"/>
        <end position="31"/>
    </location>
</feature>
<feature type="transmembrane region" description="Helical" evidence="1">
    <location>
        <begin position="148"/>
        <end position="166"/>
    </location>
</feature>
<feature type="transmembrane region" description="Helical" evidence="1">
    <location>
        <begin position="83"/>
        <end position="104"/>
    </location>
</feature>
<dbReference type="OrthoDB" id="9788724at2"/>
<proteinExistence type="predicted"/>
<dbReference type="EMBL" id="RBLG01000001">
    <property type="protein sequence ID" value="RKS55360.1"/>
    <property type="molecule type" value="Genomic_DNA"/>
</dbReference>
<comment type="caution">
    <text evidence="2">The sequence shown here is derived from an EMBL/GenBank/DDBJ whole genome shotgun (WGS) entry which is preliminary data.</text>
</comment>
<keyword evidence="2" id="KW-0808">Transferase</keyword>
<organism evidence="2 3">
    <name type="scientific">Gillisia mitskevichiae</name>
    <dbReference type="NCBI Taxonomy" id="270921"/>
    <lineage>
        <taxon>Bacteria</taxon>
        <taxon>Pseudomonadati</taxon>
        <taxon>Bacteroidota</taxon>
        <taxon>Flavobacteriia</taxon>
        <taxon>Flavobacteriales</taxon>
        <taxon>Flavobacteriaceae</taxon>
        <taxon>Gillisia</taxon>
    </lineage>
</organism>
<evidence type="ECO:0000256" key="1">
    <source>
        <dbReference type="SAM" id="Phobius"/>
    </source>
</evidence>
<dbReference type="PANTHER" id="PTHR31061">
    <property type="entry name" value="LD22376P"/>
    <property type="match status" value="1"/>
</dbReference>
<feature type="transmembrane region" description="Helical" evidence="1">
    <location>
        <begin position="345"/>
        <end position="366"/>
    </location>
</feature>